<comment type="caution">
    <text evidence="8">The sequence shown here is derived from an EMBL/GenBank/DDBJ whole genome shotgun (WGS) entry which is preliminary data.</text>
</comment>
<dbReference type="InterPro" id="IPR029240">
    <property type="entry name" value="MMS19_N"/>
</dbReference>
<gene>
    <name evidence="8" type="ORF">O0I10_012963</name>
</gene>
<evidence type="ECO:0000259" key="6">
    <source>
        <dbReference type="Pfam" id="PF12460"/>
    </source>
</evidence>
<dbReference type="GO" id="GO:0051604">
    <property type="term" value="P:protein maturation"/>
    <property type="evidence" value="ECO:0007669"/>
    <property type="project" value="UniProtKB-UniRule"/>
</dbReference>
<keyword evidence="3" id="KW-0677">Repeat</keyword>
<evidence type="ECO:0000313" key="8">
    <source>
        <dbReference type="EMBL" id="KAJ8651475.1"/>
    </source>
</evidence>
<organism evidence="8 9">
    <name type="scientific">Lichtheimia ornata</name>
    <dbReference type="NCBI Taxonomy" id="688661"/>
    <lineage>
        <taxon>Eukaryota</taxon>
        <taxon>Fungi</taxon>
        <taxon>Fungi incertae sedis</taxon>
        <taxon>Mucoromycota</taxon>
        <taxon>Mucoromycotina</taxon>
        <taxon>Mucoromycetes</taxon>
        <taxon>Mucorales</taxon>
        <taxon>Lichtheimiaceae</taxon>
        <taxon>Lichtheimia</taxon>
    </lineage>
</organism>
<dbReference type="RefSeq" id="XP_058336389.1">
    <property type="nucleotide sequence ID" value="XM_058492841.1"/>
</dbReference>
<name>A0AAD7UQU5_9FUNG</name>
<comment type="similarity">
    <text evidence="2 5">Belongs to the MET18/MMS19 family.</text>
</comment>
<evidence type="ECO:0000256" key="3">
    <source>
        <dbReference type="ARBA" id="ARBA00022737"/>
    </source>
</evidence>
<dbReference type="AlphaFoldDB" id="A0AAD7UQU5"/>
<evidence type="ECO:0000256" key="4">
    <source>
        <dbReference type="ARBA" id="ARBA00023242"/>
    </source>
</evidence>
<dbReference type="GO" id="GO:0006281">
    <property type="term" value="P:DNA repair"/>
    <property type="evidence" value="ECO:0007669"/>
    <property type="project" value="UniProtKB-UniRule"/>
</dbReference>
<dbReference type="GO" id="GO:0097361">
    <property type="term" value="C:cytosolic [4Fe-4S] assembly targeting complex"/>
    <property type="evidence" value="ECO:0007669"/>
    <property type="project" value="UniProtKB-UniRule"/>
</dbReference>
<dbReference type="PANTHER" id="PTHR12891">
    <property type="entry name" value="DNA REPAIR/TRANSCRIPTION PROTEIN MET18/MMS19"/>
    <property type="match status" value="1"/>
</dbReference>
<protein>
    <recommendedName>
        <fullName evidence="5">MMS19 nucleotide excision repair protein</fullName>
    </recommendedName>
</protein>
<evidence type="ECO:0000259" key="7">
    <source>
        <dbReference type="Pfam" id="PF14500"/>
    </source>
</evidence>
<sequence>MNNNCQELISQWLCSSRQQVDPPLLAQVLLYITKDPAALPQVIDFIESAWHEKDHYKCVDLLTQMTVHGSSGLQPSSVDMLVKFICNHLADNNHDAPAMGRFVDMIYALVSMTEHTRGHHAVQLCEVIFAHVRSQSLHRDTRYKLLLTMDKILHEHVYYLRLADYDFVAGFITLIDGEKDPRNLLQVFSLVKVVISNFDISLHVEDLFDSIFCYFPISFTPPPNDPYGISTQQLKNALREALGSTPYFANFATPLLIEKVMTATGSAKSDAIETIGLCAPAYGAHALLPHANDLFKALSTEVCVARSPAMEEISLSTIRSVVGALASGICIADIRESVEQALRSLLDPCIAQLEQPELKNAKSAAHILCAAASAADPSCSCIVHSIAPMLTRLFRPTDSPVRLKAILDVFNSMLQSHNRFYSSSSSALSNEHQDTMQSPLYAYKAHLVDAFLNSVYNNDDGVRLTALEGLQQMISLKQFLSQEELHVFIKQLVDLYLRESNDKISNLVLEIFSATSRISPAIAEQYILPFFIDHTMSSASHSQSFGKPLHVIDVFASQPYLSRVIIPSLFTKLHHLLLQHQRAENDDNLAHALCRSILNALKLSSKHAEIMEAAQLQVYPFILAECVKASLRLPNSWRTDKTLLDLLALIQATILRGSSISFQEMALNQAYRLFLDGDLSTINPQLGNTNIAQHFGLWNGSNVTEDMDISVLFPAIVGNCRKEAKSPIQDCLALLQQLGDLLIDSRSNMIVTQKMALVRTIASIANKCSNPQMPDTIKFYAQSRLVPLLQNMSYPSKSRLDACLLTVWLAKALLIRGQAAGMDMLNTIMDMLSIPEPLALDVAESFTVLLQDDELVLTRASFANVSILYKQRIFYHCIPVLISRAESTPNEGMRYSHLCAFSYIIINLPIQVITNEVHKFIGGFIASLKIMTLSDLLISLLHVAEKIVPGAIGELTPEHLHNLVEALLTLGTYNHHMIVRIAALQALSALTTTRHDGTLLHTMAPRVIRQLAIALDDKKRQVRRVAVTCRANWFALIQ</sequence>
<dbReference type="InterPro" id="IPR011989">
    <property type="entry name" value="ARM-like"/>
</dbReference>
<dbReference type="Pfam" id="PF14500">
    <property type="entry name" value="MMS19_N"/>
    <property type="match status" value="1"/>
</dbReference>
<accession>A0AAD7UQU5</accession>
<proteinExistence type="inferred from homology"/>
<keyword evidence="9" id="KW-1185">Reference proteome</keyword>
<dbReference type="InterPro" id="IPR016024">
    <property type="entry name" value="ARM-type_fold"/>
</dbReference>
<dbReference type="InterPro" id="IPR024687">
    <property type="entry name" value="MMS19_C"/>
</dbReference>
<dbReference type="EMBL" id="JARTCD010000186">
    <property type="protein sequence ID" value="KAJ8651475.1"/>
    <property type="molecule type" value="Genomic_DNA"/>
</dbReference>
<keyword evidence="5" id="KW-0234">DNA repair</keyword>
<dbReference type="Pfam" id="PF12460">
    <property type="entry name" value="MMS19_C"/>
    <property type="match status" value="1"/>
</dbReference>
<keyword evidence="5" id="KW-0227">DNA damage</keyword>
<evidence type="ECO:0000256" key="1">
    <source>
        <dbReference type="ARBA" id="ARBA00004123"/>
    </source>
</evidence>
<evidence type="ECO:0000256" key="5">
    <source>
        <dbReference type="RuleBase" id="RU367072"/>
    </source>
</evidence>
<feature type="domain" description="MMS19 C-terminal" evidence="6">
    <location>
        <begin position="549"/>
        <end position="991"/>
    </location>
</feature>
<keyword evidence="4 5" id="KW-0539">Nucleus</keyword>
<dbReference type="Proteomes" id="UP001234581">
    <property type="component" value="Unassembled WGS sequence"/>
</dbReference>
<dbReference type="PANTHER" id="PTHR12891:SF0">
    <property type="entry name" value="MMS19 NUCLEOTIDE EXCISION REPAIR PROTEIN HOMOLOG"/>
    <property type="match status" value="1"/>
</dbReference>
<comment type="subcellular location">
    <subcellularLocation>
        <location evidence="1 5">Nucleus</location>
    </subcellularLocation>
</comment>
<comment type="function">
    <text evidence="5">Key component of the cytosolic iron-sulfur protein assembly (CIA) complex, a multiprotein complex that mediates the incorporation of iron-sulfur cluster into apoproteins specifically involved in DNA metabolism and genomic integrity. In the CIA complex, MMS19 acts as an adapter between early-acting CIA components and a subset of cellular target iron-sulfur proteins.</text>
</comment>
<dbReference type="GO" id="GO:0016226">
    <property type="term" value="P:iron-sulfur cluster assembly"/>
    <property type="evidence" value="ECO:0007669"/>
    <property type="project" value="UniProtKB-UniRule"/>
</dbReference>
<evidence type="ECO:0000313" key="9">
    <source>
        <dbReference type="Proteomes" id="UP001234581"/>
    </source>
</evidence>
<dbReference type="Gene3D" id="1.25.10.10">
    <property type="entry name" value="Leucine-rich Repeat Variant"/>
    <property type="match status" value="2"/>
</dbReference>
<dbReference type="GO" id="GO:0005634">
    <property type="term" value="C:nucleus"/>
    <property type="evidence" value="ECO:0007669"/>
    <property type="project" value="UniProtKB-SubCell"/>
</dbReference>
<dbReference type="GeneID" id="83220290"/>
<dbReference type="InterPro" id="IPR039920">
    <property type="entry name" value="MMS19"/>
</dbReference>
<dbReference type="SUPFAM" id="SSF48371">
    <property type="entry name" value="ARM repeat"/>
    <property type="match status" value="1"/>
</dbReference>
<evidence type="ECO:0000256" key="2">
    <source>
        <dbReference type="ARBA" id="ARBA00009340"/>
    </source>
</evidence>
<reference evidence="8 9" key="1">
    <citation type="submission" date="2023-03" db="EMBL/GenBank/DDBJ databases">
        <title>Genome sequence of Lichtheimia ornata CBS 291.66.</title>
        <authorList>
            <person name="Mohabir J.T."/>
            <person name="Shea T.P."/>
            <person name="Kurbessoian T."/>
            <person name="Berby B."/>
            <person name="Fontaine J."/>
            <person name="Livny J."/>
            <person name="Gnirke A."/>
            <person name="Stajich J.E."/>
            <person name="Cuomo C.A."/>
        </authorList>
    </citation>
    <scope>NUCLEOTIDE SEQUENCE [LARGE SCALE GENOMIC DNA]</scope>
    <source>
        <strain evidence="8">CBS 291.66</strain>
    </source>
</reference>
<feature type="domain" description="MMS19 N-terminal" evidence="7">
    <location>
        <begin position="55"/>
        <end position="302"/>
    </location>
</feature>